<organism evidence="4 5">
    <name type="scientific">Actinopolyspora alba</name>
    <dbReference type="NCBI Taxonomy" id="673379"/>
    <lineage>
        <taxon>Bacteria</taxon>
        <taxon>Bacillati</taxon>
        <taxon>Actinomycetota</taxon>
        <taxon>Actinomycetes</taxon>
        <taxon>Actinopolysporales</taxon>
        <taxon>Actinopolysporaceae</taxon>
        <taxon>Actinopolyspora</taxon>
        <taxon>Actinopolyspora alba group</taxon>
    </lineage>
</organism>
<dbReference type="Gene3D" id="3.40.50.720">
    <property type="entry name" value="NAD(P)-binding Rossmann-like Domain"/>
    <property type="match status" value="1"/>
</dbReference>
<evidence type="ECO:0000313" key="4">
    <source>
        <dbReference type="EMBL" id="SFE62315.1"/>
    </source>
</evidence>
<accession>A0A1I2C249</accession>
<dbReference type="Pfam" id="PF01408">
    <property type="entry name" value="GFO_IDH_MocA"/>
    <property type="match status" value="1"/>
</dbReference>
<evidence type="ECO:0000256" key="1">
    <source>
        <dbReference type="SAM" id="MobiDB-lite"/>
    </source>
</evidence>
<dbReference type="PANTHER" id="PTHR43377">
    <property type="entry name" value="BILIVERDIN REDUCTASE A"/>
    <property type="match status" value="1"/>
</dbReference>
<dbReference type="InterPro" id="IPR010091">
    <property type="entry name" value="Thiazolinyl_imide_reductase"/>
</dbReference>
<dbReference type="PANTHER" id="PTHR43377:SF1">
    <property type="entry name" value="BILIVERDIN REDUCTASE A"/>
    <property type="match status" value="1"/>
</dbReference>
<reference evidence="5" key="1">
    <citation type="submission" date="2016-10" db="EMBL/GenBank/DDBJ databases">
        <authorList>
            <person name="Varghese N."/>
            <person name="Submissions S."/>
        </authorList>
    </citation>
    <scope>NUCLEOTIDE SEQUENCE [LARGE SCALE GENOMIC DNA]</scope>
    <source>
        <strain evidence="5">DSM 45004</strain>
    </source>
</reference>
<dbReference type="Pfam" id="PF21390">
    <property type="entry name" value="Irp3-like_C"/>
    <property type="match status" value="1"/>
</dbReference>
<feature type="domain" description="Gfo/Idh/MocA-like oxidoreductase N-terminal" evidence="2">
    <location>
        <begin position="17"/>
        <end position="133"/>
    </location>
</feature>
<evidence type="ECO:0000259" key="3">
    <source>
        <dbReference type="Pfam" id="PF21390"/>
    </source>
</evidence>
<protein>
    <submittedName>
        <fullName evidence="4">Thiazolinyl imide reductase</fullName>
    </submittedName>
</protein>
<dbReference type="Gene3D" id="3.30.360.10">
    <property type="entry name" value="Dihydrodipicolinate Reductase, domain 2"/>
    <property type="match status" value="1"/>
</dbReference>
<dbReference type="EMBL" id="FOMZ01000018">
    <property type="protein sequence ID" value="SFE62315.1"/>
    <property type="molecule type" value="Genomic_DNA"/>
</dbReference>
<dbReference type="InterPro" id="IPR048655">
    <property type="entry name" value="Irp3-like_C"/>
</dbReference>
<evidence type="ECO:0000259" key="2">
    <source>
        <dbReference type="Pfam" id="PF01408"/>
    </source>
</evidence>
<evidence type="ECO:0000313" key="5">
    <source>
        <dbReference type="Proteomes" id="UP000198716"/>
    </source>
</evidence>
<dbReference type="AlphaFoldDB" id="A0A1I2C249"/>
<dbReference type="Proteomes" id="UP000198716">
    <property type="component" value="Unassembled WGS sequence"/>
</dbReference>
<keyword evidence="5" id="KW-1185">Reference proteome</keyword>
<dbReference type="GO" id="GO:0000166">
    <property type="term" value="F:nucleotide binding"/>
    <property type="evidence" value="ECO:0007669"/>
    <property type="project" value="InterPro"/>
</dbReference>
<gene>
    <name evidence="4" type="ORF">SAMN04487819_11887</name>
</gene>
<dbReference type="InterPro" id="IPR036291">
    <property type="entry name" value="NAD(P)-bd_dom_sf"/>
</dbReference>
<feature type="region of interest" description="Disordered" evidence="1">
    <location>
        <begin position="352"/>
        <end position="375"/>
    </location>
</feature>
<proteinExistence type="predicted"/>
<feature type="domain" description="Thiazolinyl imine reductase-like C-terminal" evidence="3">
    <location>
        <begin position="156"/>
        <end position="260"/>
    </location>
</feature>
<dbReference type="InterPro" id="IPR051450">
    <property type="entry name" value="Gfo/Idh/MocA_Oxidoreductases"/>
</dbReference>
<dbReference type="NCBIfam" id="TIGR01761">
    <property type="entry name" value="thiaz-red"/>
    <property type="match status" value="1"/>
</dbReference>
<dbReference type="RefSeq" id="WP_092929701.1">
    <property type="nucleotide sequence ID" value="NZ_FOMZ01000018.1"/>
</dbReference>
<sequence>MTPEGSETGISETRPPRVVVAGTGFGRAYLAAFERPDFPFELAGIIANGSERSKACAEHYDVPLWTEPGQVPEDVDMACVVVGGAMNGGRGPQLSRELMSRGLHVLQEHPLHPDELASCLRTARERQVVFRMNTHYPHVEPVRRFLACARELGERQRPLFVDVTCAFQVLYTVFDLLGEALGSIRPLGVHGATEEPANGATAPYRGVSGRFGGVPLTLRLQNELVPSEPDNYSHLLHRISIGYEGGNLTLFDTHGPVQWSMRPHMPAEMKDLVRFSDATAEHLRTPSVQPIGPSVGASYHEVLGTLWPQATARAMTALRQAIVDNASSDAHVQRHITLTRMAMSVAEACGPVRLHHPPNPPELISAEEFGEHLRR</sequence>
<name>A0A1I2C249_9ACTN</name>
<dbReference type="SUPFAM" id="SSF51735">
    <property type="entry name" value="NAD(P)-binding Rossmann-fold domains"/>
    <property type="match status" value="1"/>
</dbReference>
<dbReference type="InterPro" id="IPR000683">
    <property type="entry name" value="Gfo/Idh/MocA-like_OxRdtase_N"/>
</dbReference>